<protein>
    <submittedName>
        <fullName evidence="3">Uncharacterized protein</fullName>
    </submittedName>
</protein>
<feature type="compositionally biased region" description="Polar residues" evidence="2">
    <location>
        <begin position="239"/>
        <end position="251"/>
    </location>
</feature>
<evidence type="ECO:0000256" key="2">
    <source>
        <dbReference type="SAM" id="MobiDB-lite"/>
    </source>
</evidence>
<gene>
    <name evidence="3" type="ORF">DH2020_007764</name>
</gene>
<comment type="caution">
    <text evidence="3">The sequence shown here is derived from an EMBL/GenBank/DDBJ whole genome shotgun (WGS) entry which is preliminary data.</text>
</comment>
<evidence type="ECO:0000313" key="3">
    <source>
        <dbReference type="EMBL" id="KAK6115495.1"/>
    </source>
</evidence>
<dbReference type="Pfam" id="PF03398">
    <property type="entry name" value="Ist1"/>
    <property type="match status" value="1"/>
</dbReference>
<comment type="similarity">
    <text evidence="1">Belongs to the IST1 family.</text>
</comment>
<evidence type="ECO:0000313" key="4">
    <source>
        <dbReference type="Proteomes" id="UP001318860"/>
    </source>
</evidence>
<keyword evidence="4" id="KW-1185">Reference proteome</keyword>
<dbReference type="PANTHER" id="PTHR12161">
    <property type="entry name" value="IST1 FAMILY MEMBER"/>
    <property type="match status" value="1"/>
</dbReference>
<dbReference type="InterPro" id="IPR005061">
    <property type="entry name" value="Ist1"/>
</dbReference>
<dbReference type="PANTHER" id="PTHR12161:SF55">
    <property type="entry name" value="REGULATOR OF VPS4 ACTIVITY IN THE MVB PATHWAY PROTEIN"/>
    <property type="match status" value="1"/>
</dbReference>
<dbReference type="InterPro" id="IPR042277">
    <property type="entry name" value="IST1-like"/>
</dbReference>
<dbReference type="Proteomes" id="UP001318860">
    <property type="component" value="Unassembled WGS sequence"/>
</dbReference>
<sequence length="317" mass="35595">MRVDSQKTNRSCITVHECELGTKPRTTRGQKQDLPVCEVEDNKSNGKNRMVRATLHGRTVRPQRECPADLKEGISSLIFAAPRCSDIPELLSIRDVFHKKYGKDFVSAATDLRPNAGVNRMLIEKLSVKTPSSEIKLKVLKEIAKEYQVQCDTTESEELLKPPEERIGGPEKFESAASLHLKPVPKQYPEPINTSHSRGQHNITTFEEVASPELFFEKALVGSKRSSSRLPGVNDHPISRNSTGNFMPNSLPTSQAEYSTIDDQRRTNGSNTLIISMVEICLEDGAAIVERAHTDIKVDESDSMKKLRWKNHHRKRG</sequence>
<evidence type="ECO:0000256" key="1">
    <source>
        <dbReference type="ARBA" id="ARBA00005536"/>
    </source>
</evidence>
<reference evidence="3 4" key="1">
    <citation type="journal article" date="2021" name="Comput. Struct. Biotechnol. J.">
        <title>De novo genome assembly of the potent medicinal plant Rehmannia glutinosa using nanopore technology.</title>
        <authorList>
            <person name="Ma L."/>
            <person name="Dong C."/>
            <person name="Song C."/>
            <person name="Wang X."/>
            <person name="Zheng X."/>
            <person name="Niu Y."/>
            <person name="Chen S."/>
            <person name="Feng W."/>
        </authorList>
    </citation>
    <scope>NUCLEOTIDE SEQUENCE [LARGE SCALE GENOMIC DNA]</scope>
    <source>
        <strain evidence="3">DH-2019</strain>
    </source>
</reference>
<dbReference type="Gene3D" id="1.20.1260.60">
    <property type="entry name" value="Vacuolar protein sorting-associated protein Ist1"/>
    <property type="match status" value="1"/>
</dbReference>
<organism evidence="3 4">
    <name type="scientific">Rehmannia glutinosa</name>
    <name type="common">Chinese foxglove</name>
    <dbReference type="NCBI Taxonomy" id="99300"/>
    <lineage>
        <taxon>Eukaryota</taxon>
        <taxon>Viridiplantae</taxon>
        <taxon>Streptophyta</taxon>
        <taxon>Embryophyta</taxon>
        <taxon>Tracheophyta</taxon>
        <taxon>Spermatophyta</taxon>
        <taxon>Magnoliopsida</taxon>
        <taxon>eudicotyledons</taxon>
        <taxon>Gunneridae</taxon>
        <taxon>Pentapetalae</taxon>
        <taxon>asterids</taxon>
        <taxon>lamiids</taxon>
        <taxon>Lamiales</taxon>
        <taxon>Orobanchaceae</taxon>
        <taxon>Rehmannieae</taxon>
        <taxon>Rehmannia</taxon>
    </lineage>
</organism>
<dbReference type="EMBL" id="JABTTQ020003506">
    <property type="protein sequence ID" value="KAK6115495.1"/>
    <property type="molecule type" value="Genomic_DNA"/>
</dbReference>
<proteinExistence type="inferred from homology"/>
<feature type="region of interest" description="Disordered" evidence="2">
    <location>
        <begin position="226"/>
        <end position="251"/>
    </location>
</feature>
<accession>A0ABR0U044</accession>
<name>A0ABR0U044_REHGL</name>